<gene>
    <name evidence="3" type="ORF">PCOAH_00039480</name>
</gene>
<evidence type="ECO:0000313" key="4">
    <source>
        <dbReference type="Proteomes" id="UP000092716"/>
    </source>
</evidence>
<evidence type="ECO:0000256" key="2">
    <source>
        <dbReference type="SAM" id="Phobius"/>
    </source>
</evidence>
<feature type="region of interest" description="Disordered" evidence="1">
    <location>
        <begin position="145"/>
        <end position="202"/>
    </location>
</feature>
<accession>A0A1B1E4S3</accession>
<dbReference type="InterPro" id="IPR008780">
    <property type="entry name" value="Plasmodium_Vir"/>
</dbReference>
<evidence type="ECO:0000313" key="3">
    <source>
        <dbReference type="EMBL" id="ANQ09779.1"/>
    </source>
</evidence>
<proteinExistence type="predicted"/>
<protein>
    <submittedName>
        <fullName evidence="3">KIR protein</fullName>
    </submittedName>
</protein>
<dbReference type="KEGG" id="pcot:PCOAH_00039480"/>
<dbReference type="VEuPathDB" id="PlasmoDB:PCOAH_00039480"/>
<feature type="compositionally biased region" description="Polar residues" evidence="1">
    <location>
        <begin position="162"/>
        <end position="175"/>
    </location>
</feature>
<keyword evidence="2" id="KW-0812">Transmembrane</keyword>
<feature type="compositionally biased region" description="Acidic residues" evidence="1">
    <location>
        <begin position="180"/>
        <end position="202"/>
    </location>
</feature>
<keyword evidence="4" id="KW-1185">Reference proteome</keyword>
<feature type="transmembrane region" description="Helical" evidence="2">
    <location>
        <begin position="210"/>
        <end position="232"/>
    </location>
</feature>
<dbReference type="Pfam" id="PF05795">
    <property type="entry name" value="Plasmodium_Vir"/>
    <property type="match status" value="1"/>
</dbReference>
<dbReference type="GeneID" id="30910679"/>
<sequence length="240" mass="27380">MEREKETYDNYLWDFFYYWVGTRIKEDLKGYDFTTTMRTICDKLPESEAKNICTNKYPEINKDLFEKAKVLFDFFYNYGTAKIKLQEKGLFTNEKCNSSLKKVKDAYQNIRDICDGEGDSKSQYCEKLIQEYKVKFQNGAPLKLTCPGDPAQADQSEDDGSGKQNRTTFSKITVTKHTEAEEEDEDDDYNDNDDEDDVEEEAVAADPGAAILPAVSGALATIGLPAVIFFLYKVSIQLKL</sequence>
<dbReference type="AlphaFoldDB" id="A0A1B1E4S3"/>
<dbReference type="RefSeq" id="XP_019916474.1">
    <property type="nucleotide sequence ID" value="XM_020060739.1"/>
</dbReference>
<dbReference type="EMBL" id="CP016250">
    <property type="protein sequence ID" value="ANQ09779.1"/>
    <property type="molecule type" value="Genomic_DNA"/>
</dbReference>
<dbReference type="Proteomes" id="UP000092716">
    <property type="component" value="Chromosome 12"/>
</dbReference>
<evidence type="ECO:0000256" key="1">
    <source>
        <dbReference type="SAM" id="MobiDB-lite"/>
    </source>
</evidence>
<organism evidence="3 4">
    <name type="scientific">Plasmodium coatneyi</name>
    <dbReference type="NCBI Taxonomy" id="208452"/>
    <lineage>
        <taxon>Eukaryota</taxon>
        <taxon>Sar</taxon>
        <taxon>Alveolata</taxon>
        <taxon>Apicomplexa</taxon>
        <taxon>Aconoidasida</taxon>
        <taxon>Haemosporida</taxon>
        <taxon>Plasmodiidae</taxon>
        <taxon>Plasmodium</taxon>
    </lineage>
</organism>
<name>A0A1B1E4S3_9APIC</name>
<dbReference type="OrthoDB" id="383226at2759"/>
<keyword evidence="2" id="KW-1133">Transmembrane helix</keyword>
<keyword evidence="2" id="KW-0472">Membrane</keyword>
<reference evidence="4" key="1">
    <citation type="submission" date="2016-06" db="EMBL/GenBank/DDBJ databases">
        <title>First high quality genome sequence of Plasmodium coatneyi using continuous long reads from single molecule, real-time sequencing.</title>
        <authorList>
            <person name="Chien J.-T."/>
            <person name="Pakala S.B."/>
            <person name="Geraldo J.A."/>
            <person name="Lapp S.A."/>
            <person name="Barnwell J.W."/>
            <person name="Kissinger J.C."/>
            <person name="Galinski M.R."/>
            <person name="Humphrey J.C."/>
        </authorList>
    </citation>
    <scope>NUCLEOTIDE SEQUENCE [LARGE SCALE GENOMIC DNA]</scope>
    <source>
        <strain evidence="4">Hackeri</strain>
    </source>
</reference>